<evidence type="ECO:0000256" key="2">
    <source>
        <dbReference type="ARBA" id="ARBA00005930"/>
    </source>
</evidence>
<gene>
    <name evidence="9" type="ORF">SPOG_04621</name>
</gene>
<name>S9XIU4_SCHCR</name>
<keyword evidence="3 7" id="KW-0240">DNA-directed RNA polymerase</keyword>
<evidence type="ECO:0000256" key="1">
    <source>
        <dbReference type="ARBA" id="ARBA00004604"/>
    </source>
</evidence>
<sequence length="187" mass="21139">MVFQLKENLRSANMPDLSLYKQTVDLYLSIAPARSRDPLAAIHEHLDSMVLSKMPRINGILLAYDNVRFLEKSAKIMYDSPFSYCWIRVDVLVFSPKKGDRLEGKINLVSPSHIGLLVLGIFNASIPRKSIPSSWTFIEPDTTEEQGRWKTNDKQTVEPGQSLEFQVDGLQREAGLTMVQGTLIEKS</sequence>
<evidence type="ECO:0000256" key="5">
    <source>
        <dbReference type="ARBA" id="ARBA00023163"/>
    </source>
</evidence>
<dbReference type="Proteomes" id="UP000015464">
    <property type="component" value="Unassembled WGS sequence"/>
</dbReference>
<dbReference type="AlphaFoldDB" id="S9XIU4"/>
<dbReference type="eggNOG" id="KOG4134">
    <property type="taxonomic scope" value="Eukaryota"/>
</dbReference>
<dbReference type="Gene3D" id="2.40.50.1060">
    <property type="match status" value="1"/>
</dbReference>
<comment type="subcellular location">
    <subcellularLocation>
        <location evidence="1">Nucleus</location>
        <location evidence="1">Nucleolus</location>
    </subcellularLocation>
</comment>
<dbReference type="STRING" id="653667.S9XIU4"/>
<evidence type="ECO:0000259" key="8">
    <source>
        <dbReference type="Pfam" id="PF17875"/>
    </source>
</evidence>
<protein>
    <recommendedName>
        <fullName evidence="7">DNA-directed RNA polymerase subunit</fullName>
    </recommendedName>
</protein>
<comment type="similarity">
    <text evidence="2">Belongs to the eukaryotic RPA43 RNA polymerase subunit family.</text>
</comment>
<dbReference type="GO" id="GO:0006362">
    <property type="term" value="P:transcription elongation by RNA polymerase I"/>
    <property type="evidence" value="ECO:0007669"/>
    <property type="project" value="UniProtKB-ARBA"/>
</dbReference>
<organism evidence="9 10">
    <name type="scientific">Schizosaccharomyces cryophilus (strain OY26 / ATCC MYA-4695 / CBS 11777 / NBRC 106824 / NRRL Y48691)</name>
    <name type="common">Fission yeast</name>
    <dbReference type="NCBI Taxonomy" id="653667"/>
    <lineage>
        <taxon>Eukaryota</taxon>
        <taxon>Fungi</taxon>
        <taxon>Dikarya</taxon>
        <taxon>Ascomycota</taxon>
        <taxon>Taphrinomycotina</taxon>
        <taxon>Schizosaccharomycetes</taxon>
        <taxon>Schizosaccharomycetales</taxon>
        <taxon>Schizosaccharomycetaceae</taxon>
        <taxon>Schizosaccharomyces</taxon>
    </lineage>
</organism>
<dbReference type="GO" id="GO:0005736">
    <property type="term" value="C:RNA polymerase I complex"/>
    <property type="evidence" value="ECO:0007669"/>
    <property type="project" value="EnsemblFungi"/>
</dbReference>
<dbReference type="GO" id="GO:0006361">
    <property type="term" value="P:transcription initiation at RNA polymerase I promoter"/>
    <property type="evidence" value="ECO:0007669"/>
    <property type="project" value="EnsemblFungi"/>
</dbReference>
<dbReference type="InterPro" id="IPR045113">
    <property type="entry name" value="Rpb7-like"/>
</dbReference>
<reference evidence="9 10" key="1">
    <citation type="journal article" date="2011" name="Science">
        <title>Comparative functional genomics of the fission yeasts.</title>
        <authorList>
            <person name="Rhind N."/>
            <person name="Chen Z."/>
            <person name="Yassour M."/>
            <person name="Thompson D.A."/>
            <person name="Haas B.J."/>
            <person name="Habib N."/>
            <person name="Wapinski I."/>
            <person name="Roy S."/>
            <person name="Lin M.F."/>
            <person name="Heiman D.I."/>
            <person name="Young S.K."/>
            <person name="Furuya K."/>
            <person name="Guo Y."/>
            <person name="Pidoux A."/>
            <person name="Chen H.M."/>
            <person name="Robbertse B."/>
            <person name="Goldberg J.M."/>
            <person name="Aoki K."/>
            <person name="Bayne E.H."/>
            <person name="Berlin A.M."/>
            <person name="Desjardins C.A."/>
            <person name="Dobbs E."/>
            <person name="Dukaj L."/>
            <person name="Fan L."/>
            <person name="FitzGerald M.G."/>
            <person name="French C."/>
            <person name="Gujja S."/>
            <person name="Hansen K."/>
            <person name="Keifenheim D."/>
            <person name="Levin J.Z."/>
            <person name="Mosher R.A."/>
            <person name="Mueller C.A."/>
            <person name="Pfiffner J."/>
            <person name="Priest M."/>
            <person name="Russ C."/>
            <person name="Smialowska A."/>
            <person name="Swoboda P."/>
            <person name="Sykes S.M."/>
            <person name="Vaughn M."/>
            <person name="Vengrova S."/>
            <person name="Yoder R."/>
            <person name="Zeng Q."/>
            <person name="Allshire R."/>
            <person name="Baulcombe D."/>
            <person name="Birren B.W."/>
            <person name="Brown W."/>
            <person name="Ekwall K."/>
            <person name="Kellis M."/>
            <person name="Leatherwood J."/>
            <person name="Levin H."/>
            <person name="Margalit H."/>
            <person name="Martienssen R."/>
            <person name="Nieduszynski C.A."/>
            <person name="Spatafora J.W."/>
            <person name="Friedman N."/>
            <person name="Dalgaard J.Z."/>
            <person name="Baumann P."/>
            <person name="Niki H."/>
            <person name="Regev A."/>
            <person name="Nusbaum C."/>
        </authorList>
    </citation>
    <scope>NUCLEOTIDE SEQUENCE [LARGE SCALE GENOMIC DNA]</scope>
    <source>
        <strain evidence="10">OY26 / ATCC MYA-4695 / CBS 11777 / NBRC 106824 / NRRL Y48691</strain>
    </source>
</reference>
<keyword evidence="10" id="KW-1185">Reference proteome</keyword>
<evidence type="ECO:0000256" key="6">
    <source>
        <dbReference type="ARBA" id="ARBA00023242"/>
    </source>
</evidence>
<dbReference type="FunFam" id="3.30.1490.120:FF:000004">
    <property type="entry name" value="RNA polymerase I subunit Rpa43"/>
    <property type="match status" value="1"/>
</dbReference>
<keyword evidence="5 7" id="KW-0804">Transcription</keyword>
<dbReference type="Gene3D" id="3.30.1490.120">
    <property type="entry name" value="RNA polymerase Rpb7-like, N-terminal domain"/>
    <property type="match status" value="1"/>
</dbReference>
<keyword evidence="4" id="KW-0597">Phosphoprotein</keyword>
<dbReference type="PANTHER" id="PTHR12709:SF5">
    <property type="entry name" value="DNA-DIRECTED RNA POLYMERASE I SUBUNIT RPA43"/>
    <property type="match status" value="1"/>
</dbReference>
<evidence type="ECO:0000256" key="3">
    <source>
        <dbReference type="ARBA" id="ARBA00022478"/>
    </source>
</evidence>
<evidence type="ECO:0000313" key="9">
    <source>
        <dbReference type="EMBL" id="EPY53561.1"/>
    </source>
</evidence>
<keyword evidence="6 7" id="KW-0539">Nucleus</keyword>
<dbReference type="HOGENOM" id="CLU_105516_0_0_1"/>
<evidence type="ECO:0000256" key="4">
    <source>
        <dbReference type="ARBA" id="ARBA00022553"/>
    </source>
</evidence>
<dbReference type="Pfam" id="PF17875">
    <property type="entry name" value="RPA43_OB"/>
    <property type="match status" value="1"/>
</dbReference>
<proteinExistence type="inferred from homology"/>
<evidence type="ECO:0000256" key="7">
    <source>
        <dbReference type="RuleBase" id="RU369086"/>
    </source>
</evidence>
<feature type="domain" description="RPA43 OB" evidence="8">
    <location>
        <begin position="96"/>
        <end position="183"/>
    </location>
</feature>
<dbReference type="InterPro" id="IPR041178">
    <property type="entry name" value="RPA43_OB"/>
</dbReference>
<dbReference type="RefSeq" id="XP_013022074.1">
    <property type="nucleotide sequence ID" value="XM_013166620.1"/>
</dbReference>
<comment type="function">
    <text evidence="7">DNA-dependent RNA polymerase which catalyzes the transcription of DNA into RNA using the four ribonucleoside triphosphates as substrates.</text>
</comment>
<accession>S9XIU4</accession>
<dbReference type="PANTHER" id="PTHR12709">
    <property type="entry name" value="DNA-DIRECTED RNA POLYMERASE II, III"/>
    <property type="match status" value="1"/>
</dbReference>
<dbReference type="EMBL" id="KE546988">
    <property type="protein sequence ID" value="EPY53561.1"/>
    <property type="molecule type" value="Genomic_DNA"/>
</dbReference>
<dbReference type="InterPro" id="IPR036898">
    <property type="entry name" value="RNA_pol_Rpb7-like_N_sf"/>
</dbReference>
<dbReference type="OMA" id="SKMPRIN"/>
<dbReference type="GeneID" id="25038934"/>
<dbReference type="OrthoDB" id="10250504at2759"/>
<evidence type="ECO:0000313" key="10">
    <source>
        <dbReference type="Proteomes" id="UP000015464"/>
    </source>
</evidence>